<feature type="signal peptide" evidence="1">
    <location>
        <begin position="1"/>
        <end position="23"/>
    </location>
</feature>
<name>A0A5M6CVD3_9BACT</name>
<reference evidence="3 4" key="1">
    <citation type="submission" date="2019-09" db="EMBL/GenBank/DDBJ databases">
        <title>Genome sequence and assembly of Taibaiella sp.</title>
        <authorList>
            <person name="Chhetri G."/>
        </authorList>
    </citation>
    <scope>NUCLEOTIDE SEQUENCE [LARGE SCALE GENOMIC DNA]</scope>
    <source>
        <strain evidence="3 4">KVB11</strain>
    </source>
</reference>
<dbReference type="InterPro" id="IPR045741">
    <property type="entry name" value="PorV"/>
</dbReference>
<evidence type="ECO:0000313" key="3">
    <source>
        <dbReference type="EMBL" id="KAA5537169.1"/>
    </source>
</evidence>
<comment type="caution">
    <text evidence="3">The sequence shown here is derived from an EMBL/GenBank/DDBJ whole genome shotgun (WGS) entry which is preliminary data.</text>
</comment>
<dbReference type="NCBIfam" id="NF033710">
    <property type="entry name" value="T9SS_OM_PorV"/>
    <property type="match status" value="1"/>
</dbReference>
<dbReference type="Gene3D" id="2.40.160.60">
    <property type="entry name" value="Outer membrane protein transport protein (OMPP1/FadL/TodX)"/>
    <property type="match status" value="1"/>
</dbReference>
<evidence type="ECO:0000256" key="1">
    <source>
        <dbReference type="SAM" id="SignalP"/>
    </source>
</evidence>
<dbReference type="NCBIfam" id="NF033709">
    <property type="entry name" value="PorV_fam"/>
    <property type="match status" value="1"/>
</dbReference>
<keyword evidence="1" id="KW-0732">Signal</keyword>
<dbReference type="Pfam" id="PF19572">
    <property type="entry name" value="PorV"/>
    <property type="match status" value="1"/>
</dbReference>
<accession>A0A5M6CVD3</accession>
<evidence type="ECO:0000313" key="4">
    <source>
        <dbReference type="Proteomes" id="UP000323632"/>
    </source>
</evidence>
<gene>
    <name evidence="3" type="primary">porV</name>
    <name evidence="3" type="ORF">F0919_05715</name>
</gene>
<sequence length="393" mass="42268">MAKRIAVAGLTVLSGLIGFQSFAQTALDGRVGAITTAVPFLRISPDARSGAMGDVGIALSPDANAQYWNVAKLAMSPKDAGISVTYTPWLKDLVPDVFLGYISAYKKLNATSTISGSLRYFNLGNIDYTNDLGFNTGSGKPREFSFDFGYSIKLSPNLSTGVTLRYISSNIAAGDPNPGTVYSPGKAFAADIGIFYTKTHEITEDRSGTFNAGAVLSNVGSKISYSQQEKDFLPINLGIGVAYTYKVDAYNKITASLDLNKALVPAPRYYLTVNGEDSTAGYIPNDGIISGMLGSFTKAPPGYGTTVSLGGEYWYQDQFAVRAGYFYENKNNGDRQYFTCGLGVKYQVFGLNFSYLIPSGSGVARNPLSNTLRFSLLFDFDKLAFSKKTSDEG</sequence>
<keyword evidence="4" id="KW-1185">Reference proteome</keyword>
<dbReference type="InterPro" id="IPR047799">
    <property type="entry name" value="T9SS_OM_PorV"/>
</dbReference>
<feature type="domain" description="Type IX secretion system protein PorV" evidence="2">
    <location>
        <begin position="33"/>
        <end position="268"/>
    </location>
</feature>
<protein>
    <submittedName>
        <fullName evidence="3">Type IX secretion system outer membrane channel protein PorV</fullName>
    </submittedName>
</protein>
<proteinExistence type="predicted"/>
<feature type="chain" id="PRO_5024324608" evidence="1">
    <location>
        <begin position="24"/>
        <end position="393"/>
    </location>
</feature>
<dbReference type="AlphaFoldDB" id="A0A5M6CVD3"/>
<evidence type="ECO:0000259" key="2">
    <source>
        <dbReference type="Pfam" id="PF19572"/>
    </source>
</evidence>
<dbReference type="Proteomes" id="UP000323632">
    <property type="component" value="Unassembled WGS sequence"/>
</dbReference>
<dbReference type="RefSeq" id="WP_150031745.1">
    <property type="nucleotide sequence ID" value="NZ_VWSH01000001.1"/>
</dbReference>
<dbReference type="EMBL" id="VWSH01000001">
    <property type="protein sequence ID" value="KAA5537169.1"/>
    <property type="molecule type" value="Genomic_DNA"/>
</dbReference>
<organism evidence="3 4">
    <name type="scientific">Taibaiella lutea</name>
    <dbReference type="NCBI Taxonomy" id="2608001"/>
    <lineage>
        <taxon>Bacteria</taxon>
        <taxon>Pseudomonadati</taxon>
        <taxon>Bacteroidota</taxon>
        <taxon>Chitinophagia</taxon>
        <taxon>Chitinophagales</taxon>
        <taxon>Chitinophagaceae</taxon>
        <taxon>Taibaiella</taxon>
    </lineage>
</organism>